<dbReference type="CDD" id="cd02440">
    <property type="entry name" value="AdoMet_MTases"/>
    <property type="match status" value="1"/>
</dbReference>
<dbReference type="InterPro" id="IPR004556">
    <property type="entry name" value="HemK-like"/>
</dbReference>
<keyword evidence="3 4" id="KW-0949">S-adenosyl-L-methionine</keyword>
<feature type="binding site" evidence="4">
    <location>
        <begin position="123"/>
        <end position="127"/>
    </location>
    <ligand>
        <name>S-adenosyl-L-methionine</name>
        <dbReference type="ChEBI" id="CHEBI:59789"/>
    </ligand>
</feature>
<dbReference type="NCBIfam" id="TIGR00536">
    <property type="entry name" value="hemK_fam"/>
    <property type="match status" value="1"/>
</dbReference>
<dbReference type="Proteomes" id="UP001238601">
    <property type="component" value="Unassembled WGS sequence"/>
</dbReference>
<keyword evidence="10" id="KW-1185">Reference proteome</keyword>
<evidence type="ECO:0000259" key="5">
    <source>
        <dbReference type="Pfam" id="PF13847"/>
    </source>
</evidence>
<dbReference type="InterPro" id="IPR025714">
    <property type="entry name" value="Methyltranfer_dom"/>
</dbReference>
<dbReference type="EMBL" id="JAUSWK010000002">
    <property type="protein sequence ID" value="MDQ0566732.1"/>
    <property type="molecule type" value="Genomic_DNA"/>
</dbReference>
<dbReference type="GO" id="GO:0032259">
    <property type="term" value="P:methylation"/>
    <property type="evidence" value="ECO:0007669"/>
    <property type="project" value="UniProtKB-KW"/>
</dbReference>
<dbReference type="PANTHER" id="PTHR18895:SF74">
    <property type="entry name" value="MTRF1L RELEASE FACTOR GLUTAMINE METHYLTRANSFERASE"/>
    <property type="match status" value="1"/>
</dbReference>
<sequence>MTEPGPASVAAAIRAAAERLGATSDTARLDAELLMAHVLETSRSQMLLTRMRDDAAPHAAAFARLVNRRAAHEPVAHLLGEQEFYGLPFAVSPATLIPRGDSETIVEAALEHAAADARVLDMGTGSGALLLAFLHERPSATGIGIDASAQALAVAQRNSAALGLAERAQFREASWLDSGWADALGRFDLVLCNPPYVETGAPLDPDVRDYEPASALFAGPEGLDDYRAIIPQLGKLLAPGGVAVLEIGAAQWQAVRALASESGYTVALRRDIGGRDRALILT</sequence>
<dbReference type="PANTHER" id="PTHR18895">
    <property type="entry name" value="HEMK METHYLTRANSFERASE"/>
    <property type="match status" value="1"/>
</dbReference>
<comment type="similarity">
    <text evidence="4">Belongs to the protein N5-glutamine methyltransferase family. PrmC subfamily.</text>
</comment>
<keyword evidence="1 4" id="KW-0489">Methyltransferase</keyword>
<comment type="catalytic activity">
    <reaction evidence="4">
        <text>L-glutaminyl-[peptide chain release factor] + S-adenosyl-L-methionine = N(5)-methyl-L-glutaminyl-[peptide chain release factor] + S-adenosyl-L-homocysteine + H(+)</text>
        <dbReference type="Rhea" id="RHEA:42896"/>
        <dbReference type="Rhea" id="RHEA-COMP:10271"/>
        <dbReference type="Rhea" id="RHEA-COMP:10272"/>
        <dbReference type="ChEBI" id="CHEBI:15378"/>
        <dbReference type="ChEBI" id="CHEBI:30011"/>
        <dbReference type="ChEBI" id="CHEBI:57856"/>
        <dbReference type="ChEBI" id="CHEBI:59789"/>
        <dbReference type="ChEBI" id="CHEBI:61891"/>
        <dbReference type="EC" id="2.1.1.297"/>
    </reaction>
</comment>
<feature type="domain" description="Release factor glutamine methyltransferase N-terminal" evidence="6">
    <location>
        <begin position="12"/>
        <end position="80"/>
    </location>
</feature>
<dbReference type="InterPro" id="IPR040758">
    <property type="entry name" value="PrmC_N"/>
</dbReference>
<feature type="domain" description="Methyltransferase" evidence="5">
    <location>
        <begin position="116"/>
        <end position="245"/>
    </location>
</feature>
<feature type="binding site" evidence="4">
    <location>
        <position position="193"/>
    </location>
    <ligand>
        <name>S-adenosyl-L-methionine</name>
        <dbReference type="ChEBI" id="CHEBI:59789"/>
    </ligand>
</feature>
<dbReference type="NCBIfam" id="TIGR03534">
    <property type="entry name" value="RF_mod_PrmC"/>
    <property type="match status" value="1"/>
</dbReference>
<keyword evidence="2 4" id="KW-0808">Transferase</keyword>
<evidence type="ECO:0000313" key="7">
    <source>
        <dbReference type="EMBL" id="MDQ0566732.1"/>
    </source>
</evidence>
<dbReference type="InterPro" id="IPR019874">
    <property type="entry name" value="RF_methyltr_PrmC"/>
</dbReference>
<dbReference type="InterPro" id="IPR050320">
    <property type="entry name" value="N5-glutamine_MTase"/>
</dbReference>
<dbReference type="Gene3D" id="3.40.50.150">
    <property type="entry name" value="Vaccinia Virus protein VP39"/>
    <property type="match status" value="1"/>
</dbReference>
<gene>
    <name evidence="4 8" type="primary">prmC</name>
    <name evidence="8" type="ORF">GRI55_04785</name>
    <name evidence="7" type="ORF">QOZ97_002265</name>
</gene>
<dbReference type="InterPro" id="IPR002052">
    <property type="entry name" value="DNA_methylase_N6_adenine_CS"/>
</dbReference>
<evidence type="ECO:0000256" key="2">
    <source>
        <dbReference type="ARBA" id="ARBA00022679"/>
    </source>
</evidence>
<name>A0A6I4U9J2_9SPHN</name>
<dbReference type="Pfam" id="PF13847">
    <property type="entry name" value="Methyltransf_31"/>
    <property type="match status" value="1"/>
</dbReference>
<evidence type="ECO:0000256" key="1">
    <source>
        <dbReference type="ARBA" id="ARBA00022603"/>
    </source>
</evidence>
<feature type="binding site" evidence="4">
    <location>
        <position position="175"/>
    </location>
    <ligand>
        <name>S-adenosyl-L-methionine</name>
        <dbReference type="ChEBI" id="CHEBI:59789"/>
    </ligand>
</feature>
<evidence type="ECO:0000313" key="8">
    <source>
        <dbReference type="EMBL" id="MXP35086.1"/>
    </source>
</evidence>
<dbReference type="Gene3D" id="1.10.8.10">
    <property type="entry name" value="DNA helicase RuvA subunit, C-terminal domain"/>
    <property type="match status" value="1"/>
</dbReference>
<evidence type="ECO:0000256" key="3">
    <source>
        <dbReference type="ARBA" id="ARBA00022691"/>
    </source>
</evidence>
<proteinExistence type="inferred from homology"/>
<evidence type="ECO:0000259" key="6">
    <source>
        <dbReference type="Pfam" id="PF17827"/>
    </source>
</evidence>
<dbReference type="EC" id="2.1.1.297" evidence="4"/>
<dbReference type="SUPFAM" id="SSF53335">
    <property type="entry name" value="S-adenosyl-L-methionine-dependent methyltransferases"/>
    <property type="match status" value="1"/>
</dbReference>
<dbReference type="RefSeq" id="WP_160766341.1">
    <property type="nucleotide sequence ID" value="NZ_JAUSWK010000002.1"/>
</dbReference>
<evidence type="ECO:0000313" key="9">
    <source>
        <dbReference type="Proteomes" id="UP000439914"/>
    </source>
</evidence>
<dbReference type="InterPro" id="IPR029063">
    <property type="entry name" value="SAM-dependent_MTases_sf"/>
</dbReference>
<reference evidence="7 10" key="2">
    <citation type="submission" date="2023-07" db="EMBL/GenBank/DDBJ databases">
        <title>Genomic Encyclopedia of Type Strains, Phase IV (KMG-IV): sequencing the most valuable type-strain genomes for metagenomic binning, comparative biology and taxonomic classification.</title>
        <authorList>
            <person name="Goeker M."/>
        </authorList>
    </citation>
    <scope>NUCLEOTIDE SEQUENCE [LARGE SCALE GENOMIC DNA]</scope>
    <source>
        <strain evidence="7 10">DSM 14432</strain>
    </source>
</reference>
<dbReference type="HAMAP" id="MF_02126">
    <property type="entry name" value="RF_methyltr_PrmC"/>
    <property type="match status" value="1"/>
</dbReference>
<accession>A0A6I4U9J2</accession>
<dbReference type="GeneID" id="93687099"/>
<comment type="caution">
    <text evidence="8">The sequence shown here is derived from an EMBL/GenBank/DDBJ whole genome shotgun (WGS) entry which is preliminary data.</text>
</comment>
<evidence type="ECO:0000256" key="4">
    <source>
        <dbReference type="HAMAP-Rule" id="MF_02126"/>
    </source>
</evidence>
<reference evidence="8 9" key="1">
    <citation type="submission" date="2019-12" db="EMBL/GenBank/DDBJ databases">
        <title>Genomic-based taxomic classification of the family Erythrobacteraceae.</title>
        <authorList>
            <person name="Xu L."/>
        </authorList>
    </citation>
    <scope>NUCLEOTIDE SEQUENCE [LARGE SCALE GENOMIC DNA]</scope>
    <source>
        <strain evidence="8 9">CGMCC 1.8703</strain>
    </source>
</reference>
<protein>
    <recommendedName>
        <fullName evidence="4">Release factor glutamine methyltransferase</fullName>
        <shortName evidence="4">RF MTase</shortName>
        <ecNumber evidence="4">2.1.1.297</ecNumber>
    </recommendedName>
    <alternativeName>
        <fullName evidence="4">N5-glutamine methyltransferase PrmC</fullName>
    </alternativeName>
    <alternativeName>
        <fullName evidence="4">Protein-(glutamine-N5) MTase PrmC</fullName>
    </alternativeName>
    <alternativeName>
        <fullName evidence="4">Protein-glutamine N-methyltransferase PrmC</fullName>
    </alternativeName>
</protein>
<dbReference type="Pfam" id="PF17827">
    <property type="entry name" value="PrmC_N"/>
    <property type="match status" value="1"/>
</dbReference>
<comment type="function">
    <text evidence="4">Methylates the class 1 translation termination release factors RF1/PrfA and RF2/PrfB on the glutamine residue of the universally conserved GGQ motif.</text>
</comment>
<feature type="binding site" evidence="4">
    <location>
        <position position="146"/>
    </location>
    <ligand>
        <name>S-adenosyl-L-methionine</name>
        <dbReference type="ChEBI" id="CHEBI:59789"/>
    </ligand>
</feature>
<dbReference type="AlphaFoldDB" id="A0A6I4U9J2"/>
<dbReference type="GO" id="GO:0102559">
    <property type="term" value="F:peptide chain release factor N(5)-glutamine methyltransferase activity"/>
    <property type="evidence" value="ECO:0007669"/>
    <property type="project" value="UniProtKB-EC"/>
</dbReference>
<dbReference type="EMBL" id="WTYG01000001">
    <property type="protein sequence ID" value="MXP35086.1"/>
    <property type="molecule type" value="Genomic_DNA"/>
</dbReference>
<feature type="binding site" evidence="4">
    <location>
        <begin position="193"/>
        <end position="196"/>
    </location>
    <ligand>
        <name>substrate</name>
    </ligand>
</feature>
<evidence type="ECO:0000313" key="10">
    <source>
        <dbReference type="Proteomes" id="UP001238601"/>
    </source>
</evidence>
<dbReference type="PROSITE" id="PS00092">
    <property type="entry name" value="N6_MTASE"/>
    <property type="match status" value="1"/>
</dbReference>
<dbReference type="GO" id="GO:0003676">
    <property type="term" value="F:nucleic acid binding"/>
    <property type="evidence" value="ECO:0007669"/>
    <property type="project" value="InterPro"/>
</dbReference>
<organism evidence="8 9">
    <name type="scientific">Qipengyuania citrea</name>
    <dbReference type="NCBI Taxonomy" id="225971"/>
    <lineage>
        <taxon>Bacteria</taxon>
        <taxon>Pseudomonadati</taxon>
        <taxon>Pseudomonadota</taxon>
        <taxon>Alphaproteobacteria</taxon>
        <taxon>Sphingomonadales</taxon>
        <taxon>Erythrobacteraceae</taxon>
        <taxon>Qipengyuania</taxon>
    </lineage>
</organism>
<dbReference type="Proteomes" id="UP000439914">
    <property type="component" value="Unassembled WGS sequence"/>
</dbReference>